<dbReference type="RefSeq" id="WP_306824905.1">
    <property type="nucleotide sequence ID" value="NZ_JAUSQM010000001.1"/>
</dbReference>
<keyword evidence="6" id="KW-0511">Multifunctional enzyme</keyword>
<evidence type="ECO:0000256" key="1">
    <source>
        <dbReference type="ARBA" id="ARBA00022645"/>
    </source>
</evidence>
<dbReference type="Pfam" id="PF00905">
    <property type="entry name" value="Transpeptidase"/>
    <property type="match status" value="1"/>
</dbReference>
<evidence type="ECO:0000256" key="3">
    <source>
        <dbReference type="ARBA" id="ARBA00022676"/>
    </source>
</evidence>
<evidence type="ECO:0000313" key="13">
    <source>
        <dbReference type="EMBL" id="MDP9821338.1"/>
    </source>
</evidence>
<dbReference type="Gene3D" id="3.40.710.10">
    <property type="entry name" value="DD-peptidase/beta-lactamase superfamily"/>
    <property type="match status" value="1"/>
</dbReference>
<comment type="catalytic activity">
    <reaction evidence="7">
        <text>Preferential cleavage: (Ac)2-L-Lys-D-Ala-|-D-Ala. Also transpeptidation of peptidyl-alanyl moieties that are N-acyl substituents of D-alanine.</text>
        <dbReference type="EC" id="3.4.16.4"/>
    </reaction>
</comment>
<keyword evidence="5" id="KW-0378">Hydrolase</keyword>
<evidence type="ECO:0000256" key="8">
    <source>
        <dbReference type="ARBA" id="ARBA00049902"/>
    </source>
</evidence>
<keyword evidence="4" id="KW-0808">Transferase</keyword>
<keyword evidence="10" id="KW-0472">Membrane</keyword>
<evidence type="ECO:0000313" key="14">
    <source>
        <dbReference type="Proteomes" id="UP001240447"/>
    </source>
</evidence>
<dbReference type="Gene3D" id="1.10.3810.10">
    <property type="entry name" value="Biosynthetic peptidoglycan transglycosylase-like"/>
    <property type="match status" value="1"/>
</dbReference>
<dbReference type="InterPro" id="IPR012338">
    <property type="entry name" value="Beta-lactam/transpept-like"/>
</dbReference>
<evidence type="ECO:0000256" key="10">
    <source>
        <dbReference type="SAM" id="Phobius"/>
    </source>
</evidence>
<keyword evidence="10" id="KW-0812">Transmembrane</keyword>
<evidence type="ECO:0000256" key="5">
    <source>
        <dbReference type="ARBA" id="ARBA00022801"/>
    </source>
</evidence>
<accession>A0ABT9NLN3</accession>
<comment type="catalytic activity">
    <reaction evidence="8">
        <text>[GlcNAc-(1-&gt;4)-Mur2Ac(oyl-L-Ala-gamma-D-Glu-L-Lys-D-Ala-D-Ala)](n)-di-trans,octa-cis-undecaprenyl diphosphate + beta-D-GlcNAc-(1-&gt;4)-Mur2Ac(oyl-L-Ala-gamma-D-Glu-L-Lys-D-Ala-D-Ala)-di-trans,octa-cis-undecaprenyl diphosphate = [GlcNAc-(1-&gt;4)-Mur2Ac(oyl-L-Ala-gamma-D-Glu-L-Lys-D-Ala-D-Ala)](n+1)-di-trans,octa-cis-undecaprenyl diphosphate + di-trans,octa-cis-undecaprenyl diphosphate + H(+)</text>
        <dbReference type="Rhea" id="RHEA:23708"/>
        <dbReference type="Rhea" id="RHEA-COMP:9602"/>
        <dbReference type="Rhea" id="RHEA-COMP:9603"/>
        <dbReference type="ChEBI" id="CHEBI:15378"/>
        <dbReference type="ChEBI" id="CHEBI:58405"/>
        <dbReference type="ChEBI" id="CHEBI:60033"/>
        <dbReference type="ChEBI" id="CHEBI:78435"/>
        <dbReference type="EC" id="2.4.99.28"/>
    </reaction>
</comment>
<dbReference type="Proteomes" id="UP001240447">
    <property type="component" value="Unassembled WGS sequence"/>
</dbReference>
<name>A0ABT9NLN3_9ACTN</name>
<feature type="compositionally biased region" description="Gly residues" evidence="9">
    <location>
        <begin position="758"/>
        <end position="767"/>
    </location>
</feature>
<dbReference type="InterPro" id="IPR023346">
    <property type="entry name" value="Lysozyme-like_dom_sf"/>
</dbReference>
<keyword evidence="10" id="KW-1133">Transmembrane helix</keyword>
<evidence type="ECO:0000256" key="7">
    <source>
        <dbReference type="ARBA" id="ARBA00034000"/>
    </source>
</evidence>
<dbReference type="SUPFAM" id="SSF56601">
    <property type="entry name" value="beta-lactamase/transpeptidase-like"/>
    <property type="match status" value="1"/>
</dbReference>
<keyword evidence="2" id="KW-0645">Protease</keyword>
<dbReference type="PANTHER" id="PTHR32282:SF34">
    <property type="entry name" value="PENICILLIN-BINDING PROTEIN 1A"/>
    <property type="match status" value="1"/>
</dbReference>
<keyword evidence="14" id="KW-1185">Reference proteome</keyword>
<feature type="domain" description="Glycosyl transferase family 51" evidence="12">
    <location>
        <begin position="98"/>
        <end position="272"/>
    </location>
</feature>
<dbReference type="EMBL" id="JAUSQM010000001">
    <property type="protein sequence ID" value="MDP9821338.1"/>
    <property type="molecule type" value="Genomic_DNA"/>
</dbReference>
<organism evidence="13 14">
    <name type="scientific">Nocardioides massiliensis</name>
    <dbReference type="NCBI Taxonomy" id="1325935"/>
    <lineage>
        <taxon>Bacteria</taxon>
        <taxon>Bacillati</taxon>
        <taxon>Actinomycetota</taxon>
        <taxon>Actinomycetes</taxon>
        <taxon>Propionibacteriales</taxon>
        <taxon>Nocardioidaceae</taxon>
        <taxon>Nocardioides</taxon>
    </lineage>
</organism>
<reference evidence="13 14" key="1">
    <citation type="submission" date="2023-07" db="EMBL/GenBank/DDBJ databases">
        <title>Sequencing the genomes of 1000 actinobacteria strains.</title>
        <authorList>
            <person name="Klenk H.-P."/>
        </authorList>
    </citation>
    <scope>NUCLEOTIDE SEQUENCE [LARGE SCALE GENOMIC DNA]</scope>
    <source>
        <strain evidence="13 14">GD13</strain>
    </source>
</reference>
<feature type="compositionally biased region" description="Low complexity" evidence="9">
    <location>
        <begin position="742"/>
        <end position="757"/>
    </location>
</feature>
<feature type="region of interest" description="Disordered" evidence="9">
    <location>
        <begin position="653"/>
        <end position="779"/>
    </location>
</feature>
<dbReference type="InterPro" id="IPR001460">
    <property type="entry name" value="PCN-bd_Tpept"/>
</dbReference>
<keyword evidence="3" id="KW-0328">Glycosyltransferase</keyword>
<evidence type="ECO:0000256" key="4">
    <source>
        <dbReference type="ARBA" id="ARBA00022679"/>
    </source>
</evidence>
<feature type="compositionally biased region" description="Pro residues" evidence="9">
    <location>
        <begin position="698"/>
        <end position="712"/>
    </location>
</feature>
<feature type="domain" description="Penicillin-binding protein transpeptidase" evidence="11">
    <location>
        <begin position="367"/>
        <end position="642"/>
    </location>
</feature>
<feature type="compositionally biased region" description="Low complexity" evidence="9">
    <location>
        <begin position="713"/>
        <end position="724"/>
    </location>
</feature>
<gene>
    <name evidence="13" type="ORF">J2S59_001147</name>
</gene>
<dbReference type="PANTHER" id="PTHR32282">
    <property type="entry name" value="BINDING PROTEIN TRANSPEPTIDASE, PUTATIVE-RELATED"/>
    <property type="match status" value="1"/>
</dbReference>
<dbReference type="GO" id="GO:0004180">
    <property type="term" value="F:carboxypeptidase activity"/>
    <property type="evidence" value="ECO:0007669"/>
    <property type="project" value="UniProtKB-KW"/>
</dbReference>
<feature type="compositionally biased region" description="Low complexity" evidence="9">
    <location>
        <begin position="659"/>
        <end position="672"/>
    </location>
</feature>
<dbReference type="InterPro" id="IPR036950">
    <property type="entry name" value="PBP_transglycosylase"/>
</dbReference>
<evidence type="ECO:0000259" key="11">
    <source>
        <dbReference type="Pfam" id="PF00905"/>
    </source>
</evidence>
<dbReference type="InterPro" id="IPR050396">
    <property type="entry name" value="Glycosyltr_51/Transpeptidase"/>
</dbReference>
<dbReference type="SUPFAM" id="SSF53955">
    <property type="entry name" value="Lysozyme-like"/>
    <property type="match status" value="1"/>
</dbReference>
<evidence type="ECO:0000256" key="6">
    <source>
        <dbReference type="ARBA" id="ARBA00023268"/>
    </source>
</evidence>
<dbReference type="InterPro" id="IPR001264">
    <property type="entry name" value="Glyco_trans_51"/>
</dbReference>
<comment type="caution">
    <text evidence="13">The sequence shown here is derived from an EMBL/GenBank/DDBJ whole genome shotgun (WGS) entry which is preliminary data.</text>
</comment>
<dbReference type="Pfam" id="PF00912">
    <property type="entry name" value="Transgly"/>
    <property type="match status" value="1"/>
</dbReference>
<sequence>MSDHGKRSAPRGGRRAATSTPAKAGKNNAPATKRNGKPKKERSRRARIVRGLLLTLLGLFVLGAGAFAYVYAAVEIPDPNEDFEAQTTFVYYADGKTEIGRFAVQNRVSIPLSRVPEHMQDAMIAAEDRTFWSNQGLDPRGIVRAAFSNATSDSTQGASTITQQYVKVLYLTQDRTWSRKIKEAFLSLKVHRQKDKSEILEGYLNTIYFGRGAYGVQAAAKAYFGVDAADLNLRQSAALASIVNQPNRLDPANGDTARDRLERRYRYVLDGMVELEQVSQSDADEAAERLPKFPRQKASNRFAGQKGHMMRFVRQQLVRQGFTEEQIDTQGLRVTTTFTRDAMRAAREAVRDNKPEGLPELHVAVASVEPSTGALRGMYGGQDFLRSEINWAAAGGQPGSTFKVFALMEGLRQGFSLRDTFDGNSGYTVPGAERPINNQGTRSYGRVDLIRATADSINTAFIDLTMAMDDGPQSIVKLAESFGLPKGSIDDNIGVALGSSIASPISMANAYGIVANGGVGGRWHVIERVENRRGDVEYSAPKRNKRVLDTDLAADTSYALQQVVTAGSGRNAQLAGGRATAGKTGTATNAKGEVSSSWFIGYTPQLSTAVMYVRGKGNEQLEGYMPEFFGGSYPARTFKAAMDAWHEDKPFEDFPPPVFVDGDPPSDGHAPVPVAPAPAPAQPEETEETEPTKKPRPSRTPTPTREPTPTQEPTPTDEPTTGPTDNCGGPLRPCEPDPEPTGEPTGEPTDGSTAGRPPGQGSGGTGGRRTPSGRGRRAA</sequence>
<evidence type="ECO:0000256" key="9">
    <source>
        <dbReference type="SAM" id="MobiDB-lite"/>
    </source>
</evidence>
<evidence type="ECO:0000256" key="2">
    <source>
        <dbReference type="ARBA" id="ARBA00022670"/>
    </source>
</evidence>
<protein>
    <submittedName>
        <fullName evidence="13">Membrane peptidoglycan carboxypeptidase</fullName>
    </submittedName>
</protein>
<proteinExistence type="predicted"/>
<feature type="transmembrane region" description="Helical" evidence="10">
    <location>
        <begin position="48"/>
        <end position="72"/>
    </location>
</feature>
<feature type="compositionally biased region" description="Basic residues" evidence="9">
    <location>
        <begin position="34"/>
        <end position="44"/>
    </location>
</feature>
<evidence type="ECO:0000259" key="12">
    <source>
        <dbReference type="Pfam" id="PF00912"/>
    </source>
</evidence>
<feature type="region of interest" description="Disordered" evidence="9">
    <location>
        <begin position="1"/>
        <end position="44"/>
    </location>
</feature>
<keyword evidence="1 13" id="KW-0121">Carboxypeptidase</keyword>